<dbReference type="RefSeq" id="WP_110290938.1">
    <property type="nucleotide sequence ID" value="NZ_QICS01000003.1"/>
</dbReference>
<dbReference type="Proteomes" id="UP000247523">
    <property type="component" value="Unassembled WGS sequence"/>
</dbReference>
<protein>
    <submittedName>
        <fullName evidence="3">Uncharacterized protein</fullName>
    </submittedName>
</protein>
<comment type="caution">
    <text evidence="3">The sequence shown here is derived from an EMBL/GenBank/DDBJ whole genome shotgun (WGS) entry which is preliminary data.</text>
</comment>
<name>A0A318EP62_9FIRM</name>
<proteinExistence type="predicted"/>
<keyword evidence="1" id="KW-1133">Transmembrane helix</keyword>
<evidence type="ECO:0000313" key="4">
    <source>
        <dbReference type="Proteomes" id="UP000247523"/>
    </source>
</evidence>
<feature type="transmembrane region" description="Helical" evidence="1">
    <location>
        <begin position="136"/>
        <end position="160"/>
    </location>
</feature>
<sequence>MKSLKKILCFMLISALMINTTVANAEEVSSETENLQDHDTVYVNGVEFDFDYDVETGNVIVQGETDGSSAEMLLETDGTAEISINNVGQEDEEYNLEIHDLDKNNIDVDVYDGGDLVESYDDYNDIIEDVYEEQEAITWTLVITAALIITAVCATAYITYESDVMYIMASQFYKSVTAAKEAVKKAAKNWYYPAYDNTSKNIVYICPSKISLTSAAKLLKANGNVYSFTSAMAKKAINYSGYAPYSSNGSTGEVHKIKGKLVFYHWHKGKTSSSGVLKKSGSAHSLYGAPISY</sequence>
<keyword evidence="2" id="KW-0732">Signal</keyword>
<feature type="signal peptide" evidence="2">
    <location>
        <begin position="1"/>
        <end position="25"/>
    </location>
</feature>
<keyword evidence="1" id="KW-0472">Membrane</keyword>
<evidence type="ECO:0000256" key="1">
    <source>
        <dbReference type="SAM" id="Phobius"/>
    </source>
</evidence>
<reference evidence="3 4" key="1">
    <citation type="submission" date="2018-05" db="EMBL/GenBank/DDBJ databases">
        <title>Genomic Encyclopedia of Type Strains, Phase IV (KMG-IV): sequencing the most valuable type-strain genomes for metagenomic binning, comparative biology and taxonomic classification.</title>
        <authorList>
            <person name="Goeker M."/>
        </authorList>
    </citation>
    <scope>NUCLEOTIDE SEQUENCE [LARGE SCALE GENOMIC DNA]</scope>
    <source>
        <strain evidence="3 4">DSM 28816</strain>
    </source>
</reference>
<evidence type="ECO:0000313" key="3">
    <source>
        <dbReference type="EMBL" id="PXV91875.1"/>
    </source>
</evidence>
<feature type="chain" id="PRO_5016313124" evidence="2">
    <location>
        <begin position="26"/>
        <end position="293"/>
    </location>
</feature>
<dbReference type="EMBL" id="QICS01000003">
    <property type="protein sequence ID" value="PXV91875.1"/>
    <property type="molecule type" value="Genomic_DNA"/>
</dbReference>
<organism evidence="3 4">
    <name type="scientific">Lachnotalea glycerini</name>
    <dbReference type="NCBI Taxonomy" id="1763509"/>
    <lineage>
        <taxon>Bacteria</taxon>
        <taxon>Bacillati</taxon>
        <taxon>Bacillota</taxon>
        <taxon>Clostridia</taxon>
        <taxon>Lachnospirales</taxon>
        <taxon>Lachnospiraceae</taxon>
        <taxon>Lachnotalea</taxon>
    </lineage>
</organism>
<gene>
    <name evidence="3" type="ORF">C8E03_103446</name>
</gene>
<dbReference type="AlphaFoldDB" id="A0A318EP62"/>
<evidence type="ECO:0000256" key="2">
    <source>
        <dbReference type="SAM" id="SignalP"/>
    </source>
</evidence>
<accession>A0A318EP62</accession>
<keyword evidence="1" id="KW-0812">Transmembrane</keyword>